<dbReference type="RefSeq" id="XP_008714705.1">
    <property type="nucleotide sequence ID" value="XM_008716483.1"/>
</dbReference>
<dbReference type="GeneID" id="19969466"/>
<dbReference type="HOGENOM" id="CLU_973236_0_0_1"/>
<reference evidence="2 3" key="1">
    <citation type="submission" date="2013-03" db="EMBL/GenBank/DDBJ databases">
        <title>The Genome Sequence of Phialophora europaea CBS 101466.</title>
        <authorList>
            <consortium name="The Broad Institute Genomics Platform"/>
            <person name="Cuomo C."/>
            <person name="de Hoog S."/>
            <person name="Gorbushina A."/>
            <person name="Walker B."/>
            <person name="Young S.K."/>
            <person name="Zeng Q."/>
            <person name="Gargeya S."/>
            <person name="Fitzgerald M."/>
            <person name="Haas B."/>
            <person name="Abouelleil A."/>
            <person name="Allen A.W."/>
            <person name="Alvarado L."/>
            <person name="Arachchi H.M."/>
            <person name="Berlin A.M."/>
            <person name="Chapman S.B."/>
            <person name="Gainer-Dewar J."/>
            <person name="Goldberg J."/>
            <person name="Griggs A."/>
            <person name="Gujja S."/>
            <person name="Hansen M."/>
            <person name="Howarth C."/>
            <person name="Imamovic A."/>
            <person name="Ireland A."/>
            <person name="Larimer J."/>
            <person name="McCowan C."/>
            <person name="Murphy C."/>
            <person name="Pearson M."/>
            <person name="Poon T.W."/>
            <person name="Priest M."/>
            <person name="Roberts A."/>
            <person name="Saif S."/>
            <person name="Shea T."/>
            <person name="Sisk P."/>
            <person name="Sykes S."/>
            <person name="Wortman J."/>
            <person name="Nusbaum C."/>
            <person name="Birren B."/>
        </authorList>
    </citation>
    <scope>NUCLEOTIDE SEQUENCE [LARGE SCALE GENOMIC DNA]</scope>
    <source>
        <strain evidence="2 3">CBS 101466</strain>
    </source>
</reference>
<feature type="compositionally biased region" description="Low complexity" evidence="1">
    <location>
        <begin position="41"/>
        <end position="50"/>
    </location>
</feature>
<dbReference type="EMBL" id="KB822718">
    <property type="protein sequence ID" value="ETN42969.1"/>
    <property type="molecule type" value="Genomic_DNA"/>
</dbReference>
<accession>W2S4U8</accession>
<name>W2S4U8_CYPE1</name>
<feature type="region of interest" description="Disordered" evidence="1">
    <location>
        <begin position="259"/>
        <end position="286"/>
    </location>
</feature>
<evidence type="ECO:0000313" key="3">
    <source>
        <dbReference type="Proteomes" id="UP000030752"/>
    </source>
</evidence>
<sequence length="286" mass="32046">MATNRDPYLDTLDRNRKRARELGWILGESEFDQAHADRVAAHAQHTAQPTAPKPTADSGSDADELVSASKSPGGHGWSQPAAMYTASATNRYPVQLEFSNEANIMCTALFDTGCHDNWISRRKVDSVGLHVGPLPAHLASQKLLDFSGTRCQATGFVKVTWILPKKTAHFRLLVAENLPIDILFGFELLLDQGFLRFPPDGFVGPLTMPEKSAEERGDEGGRRLSAAEKTAQIDRHIQWQDEMRREGWTWDHDRQQYFKRESGSSTKRWHPGGPTLDFSKLQRASH</sequence>
<dbReference type="Gene3D" id="2.40.70.10">
    <property type="entry name" value="Acid Proteases"/>
    <property type="match status" value="1"/>
</dbReference>
<organism evidence="2 3">
    <name type="scientific">Cyphellophora europaea (strain CBS 101466)</name>
    <name type="common">Phialophora europaea</name>
    <dbReference type="NCBI Taxonomy" id="1220924"/>
    <lineage>
        <taxon>Eukaryota</taxon>
        <taxon>Fungi</taxon>
        <taxon>Dikarya</taxon>
        <taxon>Ascomycota</taxon>
        <taxon>Pezizomycotina</taxon>
        <taxon>Eurotiomycetes</taxon>
        <taxon>Chaetothyriomycetidae</taxon>
        <taxon>Chaetothyriales</taxon>
        <taxon>Cyphellophoraceae</taxon>
        <taxon>Cyphellophora</taxon>
    </lineage>
</organism>
<dbReference type="InterPro" id="IPR021109">
    <property type="entry name" value="Peptidase_aspartic_dom_sf"/>
</dbReference>
<feature type="compositionally biased region" description="Basic and acidic residues" evidence="1">
    <location>
        <begin position="211"/>
        <end position="229"/>
    </location>
</feature>
<dbReference type="eggNOG" id="ENOG502T5IS">
    <property type="taxonomic scope" value="Eukaryota"/>
</dbReference>
<evidence type="ECO:0000313" key="2">
    <source>
        <dbReference type="EMBL" id="ETN42969.1"/>
    </source>
</evidence>
<dbReference type="AlphaFoldDB" id="W2S4U8"/>
<protein>
    <submittedName>
        <fullName evidence="2">Uncharacterized protein</fullName>
    </submittedName>
</protein>
<feature type="region of interest" description="Disordered" evidence="1">
    <location>
        <begin position="206"/>
        <end position="229"/>
    </location>
</feature>
<gene>
    <name evidence="2" type="ORF">HMPREF1541_02127</name>
</gene>
<feature type="region of interest" description="Disordered" evidence="1">
    <location>
        <begin position="35"/>
        <end position="79"/>
    </location>
</feature>
<evidence type="ECO:0000256" key="1">
    <source>
        <dbReference type="SAM" id="MobiDB-lite"/>
    </source>
</evidence>
<proteinExistence type="predicted"/>
<dbReference type="Proteomes" id="UP000030752">
    <property type="component" value="Unassembled WGS sequence"/>
</dbReference>
<keyword evidence="3" id="KW-1185">Reference proteome</keyword>
<dbReference type="VEuPathDB" id="FungiDB:HMPREF1541_02127"/>
<dbReference type="InParanoid" id="W2S4U8"/>